<organism evidence="1 2">
    <name type="scientific">Avena sativa</name>
    <name type="common">Oat</name>
    <dbReference type="NCBI Taxonomy" id="4498"/>
    <lineage>
        <taxon>Eukaryota</taxon>
        <taxon>Viridiplantae</taxon>
        <taxon>Streptophyta</taxon>
        <taxon>Embryophyta</taxon>
        <taxon>Tracheophyta</taxon>
        <taxon>Spermatophyta</taxon>
        <taxon>Magnoliopsida</taxon>
        <taxon>Liliopsida</taxon>
        <taxon>Poales</taxon>
        <taxon>Poaceae</taxon>
        <taxon>BOP clade</taxon>
        <taxon>Pooideae</taxon>
        <taxon>Poodae</taxon>
        <taxon>Poeae</taxon>
        <taxon>Poeae Chloroplast Group 1 (Aveneae type)</taxon>
        <taxon>Aveninae</taxon>
        <taxon>Avena</taxon>
    </lineage>
</organism>
<evidence type="ECO:0000313" key="2">
    <source>
        <dbReference type="Proteomes" id="UP001732700"/>
    </source>
</evidence>
<reference evidence="1" key="2">
    <citation type="submission" date="2025-09" db="UniProtKB">
        <authorList>
            <consortium name="EnsemblPlants"/>
        </authorList>
    </citation>
    <scope>IDENTIFICATION</scope>
</reference>
<sequence>MGNYMSNQVSYRHTQRVMVSSAMEAGGCGTKFKVARRYCAGKKKTNAEVLECIEWTSMLRQCMASTSSDCHLKHYLKLMDEGKKPRDKSDESEEERWRWRWWTGMIRMPQPPAPPKKNPFEF</sequence>
<dbReference type="EnsemblPlants" id="AVESA.00010b.r2.4CG1281310.1">
    <property type="protein sequence ID" value="AVESA.00010b.r2.4CG1281310.1.CDS.1"/>
    <property type="gene ID" value="AVESA.00010b.r2.4CG1281310"/>
</dbReference>
<evidence type="ECO:0000313" key="1">
    <source>
        <dbReference type="EnsemblPlants" id="AVESA.00010b.r2.4CG1281310.1.CDS.1"/>
    </source>
</evidence>
<dbReference type="Proteomes" id="UP001732700">
    <property type="component" value="Chromosome 4C"/>
</dbReference>
<name>A0ACD5WXJ6_AVESA</name>
<protein>
    <submittedName>
        <fullName evidence="1">Uncharacterized protein</fullName>
    </submittedName>
</protein>
<keyword evidence="2" id="KW-1185">Reference proteome</keyword>
<accession>A0ACD5WXJ6</accession>
<proteinExistence type="predicted"/>
<reference evidence="1" key="1">
    <citation type="submission" date="2021-05" db="EMBL/GenBank/DDBJ databases">
        <authorList>
            <person name="Scholz U."/>
            <person name="Mascher M."/>
            <person name="Fiebig A."/>
        </authorList>
    </citation>
    <scope>NUCLEOTIDE SEQUENCE [LARGE SCALE GENOMIC DNA]</scope>
</reference>